<keyword evidence="1" id="KW-0812">Transmembrane</keyword>
<keyword evidence="1" id="KW-0472">Membrane</keyword>
<feature type="transmembrane region" description="Helical" evidence="1">
    <location>
        <begin position="146"/>
        <end position="175"/>
    </location>
</feature>
<reference evidence="2 3" key="1">
    <citation type="submission" date="2016-10" db="EMBL/GenBank/DDBJ databases">
        <authorList>
            <person name="de Groot N.N."/>
        </authorList>
    </citation>
    <scope>NUCLEOTIDE SEQUENCE [LARGE SCALE GENOMIC DNA]</scope>
    <source>
        <strain evidence="2 3">CGMCC 1.5058</strain>
    </source>
</reference>
<feature type="transmembrane region" description="Helical" evidence="1">
    <location>
        <begin position="324"/>
        <end position="343"/>
    </location>
</feature>
<dbReference type="Pfam" id="PF13687">
    <property type="entry name" value="DUF4153"/>
    <property type="match status" value="1"/>
</dbReference>
<dbReference type="InterPro" id="IPR025291">
    <property type="entry name" value="DUF4153"/>
</dbReference>
<dbReference type="EMBL" id="FNDZ01000001">
    <property type="protein sequence ID" value="SDH97596.1"/>
    <property type="molecule type" value="Genomic_DNA"/>
</dbReference>
<feature type="transmembrane region" description="Helical" evidence="1">
    <location>
        <begin position="266"/>
        <end position="283"/>
    </location>
</feature>
<organism evidence="2 3">
    <name type="scientific">Proteiniclasticum ruminis</name>
    <dbReference type="NCBI Taxonomy" id="398199"/>
    <lineage>
        <taxon>Bacteria</taxon>
        <taxon>Bacillati</taxon>
        <taxon>Bacillota</taxon>
        <taxon>Clostridia</taxon>
        <taxon>Eubacteriales</taxon>
        <taxon>Clostridiaceae</taxon>
        <taxon>Proteiniclasticum</taxon>
    </lineage>
</organism>
<evidence type="ECO:0000313" key="3">
    <source>
        <dbReference type="Proteomes" id="UP000183255"/>
    </source>
</evidence>
<evidence type="ECO:0000313" key="2">
    <source>
        <dbReference type="EMBL" id="SDH97596.1"/>
    </source>
</evidence>
<evidence type="ECO:0000256" key="1">
    <source>
        <dbReference type="SAM" id="Phobius"/>
    </source>
</evidence>
<feature type="transmembrane region" description="Helical" evidence="1">
    <location>
        <begin position="113"/>
        <end position="134"/>
    </location>
</feature>
<feature type="transmembrane region" description="Helical" evidence="1">
    <location>
        <begin position="295"/>
        <end position="312"/>
    </location>
</feature>
<dbReference type="AlphaFoldDB" id="A0A1G8GT73"/>
<gene>
    <name evidence="2" type="ORF">SAMN05421804_101357</name>
</gene>
<feature type="transmembrane region" description="Helical" evidence="1">
    <location>
        <begin position="226"/>
        <end position="246"/>
    </location>
</feature>
<protein>
    <recommendedName>
        <fullName evidence="4">DUF4153 domain-containing protein</fullName>
    </recommendedName>
</protein>
<feature type="transmembrane region" description="Helical" evidence="1">
    <location>
        <begin position="350"/>
        <end position="371"/>
    </location>
</feature>
<proteinExistence type="predicted"/>
<sequence length="583" mass="66366">MDVLLTMKWTETIKKQIAGLGSSVIRFPVTALLSFTLMSLLITLNEMNIDGSGDRELIERLAMATAIGMLFSISMKHIYEAKLDKHNSLLMVSVPTAAITFLYYLFFTKDMDIIRGIQFAGAIVALIIGIFYSLKVLHPKQAYEAYVIRIFSGLFLTILYAAVLFFGISAIIFTINSLFDAEIDGKWFFYFFLMDTFIFGALMFLSKLPERNEPFDDAPYSKGLKVLLLYIVIPLITIYTVILYVYFAKILMTAEWPRGLVSNLVLWYSVVAAAVIFFITPILKENKLAKIFRTWFPRIILPILAMMFVSIGKRIHQYGVTENRYFVVLLGLWVLGIMVYFILIKNGNNIIIPVTLSIIAIISVFGPLSAFNVSAFSQNQRFTALLEKNNMLVSGEITPGSNLSKSDQENISSIVQYFENRNLDKLKYIPESYTYNDFKTVFGFEKTYDYYTPDSSYFYVNTEVESSGFTVGGYDYLIFVNNYTQPKSIDQLTARLKDMTTVVLDENGTTLLEENLSERLAAIAEEHNMANNGKTISKEEISFILENDQVEVKVTLREMSGRKEADDTYIFEQLSLVLLVNLK</sequence>
<feature type="transmembrane region" description="Helical" evidence="1">
    <location>
        <begin position="57"/>
        <end position="75"/>
    </location>
</feature>
<feature type="transmembrane region" description="Helical" evidence="1">
    <location>
        <begin position="187"/>
        <end position="205"/>
    </location>
</feature>
<evidence type="ECO:0008006" key="4">
    <source>
        <dbReference type="Google" id="ProtNLM"/>
    </source>
</evidence>
<name>A0A1G8GT73_9CLOT</name>
<keyword evidence="1" id="KW-1133">Transmembrane helix</keyword>
<dbReference type="Proteomes" id="UP000183255">
    <property type="component" value="Unassembled WGS sequence"/>
</dbReference>
<accession>A0A1G8GT73</accession>
<feature type="transmembrane region" description="Helical" evidence="1">
    <location>
        <begin position="87"/>
        <end position="107"/>
    </location>
</feature>
<feature type="transmembrane region" description="Helical" evidence="1">
    <location>
        <begin position="24"/>
        <end position="45"/>
    </location>
</feature>